<dbReference type="AlphaFoldDB" id="A0A495EB74"/>
<sequence>MKTLLTIIAFTSITTATFGQNDQITISQDDRITELLKLYKSSNSDTNSSSNYYRIQVGFGNHARAQRIKSNVEVDFPTLSSKIDFDSPTYRVRLGRFKSKLEAERKFKEVRKKYPEAILLKPKKSTK</sequence>
<dbReference type="GO" id="GO:0042834">
    <property type="term" value="F:peptidoglycan binding"/>
    <property type="evidence" value="ECO:0007669"/>
    <property type="project" value="InterPro"/>
</dbReference>
<reference evidence="2 3" key="1">
    <citation type="submission" date="2018-10" db="EMBL/GenBank/DDBJ databases">
        <title>Genomic Encyclopedia of Archaeal and Bacterial Type Strains, Phase II (KMG-II): from individual species to whole genera.</title>
        <authorList>
            <person name="Goeker M."/>
        </authorList>
    </citation>
    <scope>NUCLEOTIDE SEQUENCE [LARGE SCALE GENOMIC DNA]</scope>
    <source>
        <strain evidence="2 3">DSM 25230</strain>
    </source>
</reference>
<accession>A0A495EB74</accession>
<gene>
    <name evidence="2" type="ORF">CLV91_0209</name>
</gene>
<dbReference type="EMBL" id="RBIQ01000007">
    <property type="protein sequence ID" value="RKR14138.1"/>
    <property type="molecule type" value="Genomic_DNA"/>
</dbReference>
<name>A0A495EB74_9FLAO</name>
<dbReference type="InterPro" id="IPR036680">
    <property type="entry name" value="SPOR-like_sf"/>
</dbReference>
<organism evidence="2 3">
    <name type="scientific">Maribacter vaceletii</name>
    <dbReference type="NCBI Taxonomy" id="1206816"/>
    <lineage>
        <taxon>Bacteria</taxon>
        <taxon>Pseudomonadati</taxon>
        <taxon>Bacteroidota</taxon>
        <taxon>Flavobacteriia</taxon>
        <taxon>Flavobacteriales</taxon>
        <taxon>Flavobacteriaceae</taxon>
        <taxon>Maribacter</taxon>
    </lineage>
</organism>
<comment type="caution">
    <text evidence="2">The sequence shown here is derived from an EMBL/GenBank/DDBJ whole genome shotgun (WGS) entry which is preliminary data.</text>
</comment>
<dbReference type="Proteomes" id="UP000269412">
    <property type="component" value="Unassembled WGS sequence"/>
</dbReference>
<evidence type="ECO:0000313" key="2">
    <source>
        <dbReference type="EMBL" id="RKR14138.1"/>
    </source>
</evidence>
<proteinExistence type="predicted"/>
<dbReference type="OrthoDB" id="2473397at2"/>
<dbReference type="Gene3D" id="3.30.70.1070">
    <property type="entry name" value="Sporulation related repeat"/>
    <property type="match status" value="1"/>
</dbReference>
<keyword evidence="3" id="KW-1185">Reference proteome</keyword>
<dbReference type="RefSeq" id="WP_121063093.1">
    <property type="nucleotide sequence ID" value="NZ_RBIQ01000007.1"/>
</dbReference>
<dbReference type="InterPro" id="IPR007730">
    <property type="entry name" value="SPOR-like_dom"/>
</dbReference>
<dbReference type="Pfam" id="PF05036">
    <property type="entry name" value="SPOR"/>
    <property type="match status" value="1"/>
</dbReference>
<evidence type="ECO:0000313" key="3">
    <source>
        <dbReference type="Proteomes" id="UP000269412"/>
    </source>
</evidence>
<protein>
    <submittedName>
        <fullName evidence="2">Sporulation related protein</fullName>
    </submittedName>
</protein>
<feature type="domain" description="SPOR" evidence="1">
    <location>
        <begin position="46"/>
        <end position="126"/>
    </location>
</feature>
<dbReference type="SUPFAM" id="SSF110997">
    <property type="entry name" value="Sporulation related repeat"/>
    <property type="match status" value="1"/>
</dbReference>
<evidence type="ECO:0000259" key="1">
    <source>
        <dbReference type="PROSITE" id="PS51724"/>
    </source>
</evidence>
<dbReference type="PROSITE" id="PS51724">
    <property type="entry name" value="SPOR"/>
    <property type="match status" value="1"/>
</dbReference>